<accession>A0A1W1X6M8</accession>
<dbReference type="Proteomes" id="UP000192783">
    <property type="component" value="Unassembled WGS sequence"/>
</dbReference>
<protein>
    <submittedName>
        <fullName evidence="2">Uncharacterized protein</fullName>
    </submittedName>
</protein>
<feature type="signal peptide" evidence="1">
    <location>
        <begin position="1"/>
        <end position="18"/>
    </location>
</feature>
<keyword evidence="1" id="KW-0732">Signal</keyword>
<dbReference type="STRING" id="1121390.SAMN02746041_00696"/>
<feature type="chain" id="PRO_5012777329" evidence="1">
    <location>
        <begin position="19"/>
        <end position="97"/>
    </location>
</feature>
<evidence type="ECO:0000256" key="1">
    <source>
        <dbReference type="SAM" id="SignalP"/>
    </source>
</evidence>
<dbReference type="AlphaFoldDB" id="A0A1W1X6M8"/>
<proteinExistence type="predicted"/>
<keyword evidence="3" id="KW-1185">Reference proteome</keyword>
<evidence type="ECO:0000313" key="3">
    <source>
        <dbReference type="Proteomes" id="UP000192783"/>
    </source>
</evidence>
<name>A0A1W1X6M8_9BACT</name>
<evidence type="ECO:0000313" key="2">
    <source>
        <dbReference type="EMBL" id="SMC19510.1"/>
    </source>
</evidence>
<sequence>MGLLVLFALSLNAQAFQAVPTEGGPASGPATQASSAMRRVFVFVEHVDEHGLRSEKGEYFPFGADTRVVDQAVRKGAGKRIAELVFDGDRLVMVLIR</sequence>
<dbReference type="EMBL" id="FWXF01000002">
    <property type="protein sequence ID" value="SMC19510.1"/>
    <property type="molecule type" value="Genomic_DNA"/>
</dbReference>
<organism evidence="2 3">
    <name type="scientific">Desulfacinum hydrothermale DSM 13146</name>
    <dbReference type="NCBI Taxonomy" id="1121390"/>
    <lineage>
        <taxon>Bacteria</taxon>
        <taxon>Pseudomonadati</taxon>
        <taxon>Thermodesulfobacteriota</taxon>
        <taxon>Syntrophobacteria</taxon>
        <taxon>Syntrophobacterales</taxon>
        <taxon>Syntrophobacteraceae</taxon>
        <taxon>Desulfacinum</taxon>
    </lineage>
</organism>
<gene>
    <name evidence="2" type="ORF">SAMN02746041_00696</name>
</gene>
<reference evidence="2 3" key="1">
    <citation type="submission" date="2017-04" db="EMBL/GenBank/DDBJ databases">
        <authorList>
            <person name="Afonso C.L."/>
            <person name="Miller P.J."/>
            <person name="Scott M.A."/>
            <person name="Spackman E."/>
            <person name="Goraichik I."/>
            <person name="Dimitrov K.M."/>
            <person name="Suarez D.L."/>
            <person name="Swayne D.E."/>
        </authorList>
    </citation>
    <scope>NUCLEOTIDE SEQUENCE [LARGE SCALE GENOMIC DNA]</scope>
    <source>
        <strain evidence="2 3">DSM 13146</strain>
    </source>
</reference>